<evidence type="ECO:0000256" key="1">
    <source>
        <dbReference type="SAM" id="MobiDB-lite"/>
    </source>
</evidence>
<evidence type="ECO:0000313" key="2">
    <source>
        <dbReference type="EMBL" id="CDY15899.1"/>
    </source>
</evidence>
<keyword evidence="3" id="KW-1185">Reference proteome</keyword>
<protein>
    <submittedName>
        <fullName evidence="2">BnaA04g12120D protein</fullName>
    </submittedName>
</protein>
<name>A0A078FSL0_BRANA</name>
<dbReference type="Gramene" id="CDY15899">
    <property type="protein sequence ID" value="CDY15899"/>
    <property type="gene ID" value="GSBRNA2T00090259001"/>
</dbReference>
<dbReference type="AlphaFoldDB" id="A0A078FSL0"/>
<dbReference type="PaxDb" id="3708-A0A078FSL0"/>
<feature type="region of interest" description="Disordered" evidence="1">
    <location>
        <begin position="53"/>
        <end position="93"/>
    </location>
</feature>
<proteinExistence type="predicted"/>
<dbReference type="EMBL" id="LK032059">
    <property type="protein sequence ID" value="CDY15899.1"/>
    <property type="molecule type" value="Genomic_DNA"/>
</dbReference>
<sequence>MVEYVYIFHEHCRIYKRIKKIESRNFTRLVSFFHRSLSVRRIEKERRVAGPNQCPPLVPLFRESEKKKATRKQQQENGVEEEEEEASVETTSL</sequence>
<reference evidence="2 3" key="1">
    <citation type="journal article" date="2014" name="Science">
        <title>Plant genetics. Early allopolyploid evolution in the post-Neolithic Brassica napus oilseed genome.</title>
        <authorList>
            <person name="Chalhoub B."/>
            <person name="Denoeud F."/>
            <person name="Liu S."/>
            <person name="Parkin I.A."/>
            <person name="Tang H."/>
            <person name="Wang X."/>
            <person name="Chiquet J."/>
            <person name="Belcram H."/>
            <person name="Tong C."/>
            <person name="Samans B."/>
            <person name="Correa M."/>
            <person name="Da Silva C."/>
            <person name="Just J."/>
            <person name="Falentin C."/>
            <person name="Koh C.S."/>
            <person name="Le Clainche I."/>
            <person name="Bernard M."/>
            <person name="Bento P."/>
            <person name="Noel B."/>
            <person name="Labadie K."/>
            <person name="Alberti A."/>
            <person name="Charles M."/>
            <person name="Arnaud D."/>
            <person name="Guo H."/>
            <person name="Daviaud C."/>
            <person name="Alamery S."/>
            <person name="Jabbari K."/>
            <person name="Zhao M."/>
            <person name="Edger P.P."/>
            <person name="Chelaifa H."/>
            <person name="Tack D."/>
            <person name="Lassalle G."/>
            <person name="Mestiri I."/>
            <person name="Schnel N."/>
            <person name="Le Paslier M.C."/>
            <person name="Fan G."/>
            <person name="Renault V."/>
            <person name="Bayer P.E."/>
            <person name="Golicz A.A."/>
            <person name="Manoli S."/>
            <person name="Lee T.H."/>
            <person name="Thi V.H."/>
            <person name="Chalabi S."/>
            <person name="Hu Q."/>
            <person name="Fan C."/>
            <person name="Tollenaere R."/>
            <person name="Lu Y."/>
            <person name="Battail C."/>
            <person name="Shen J."/>
            <person name="Sidebottom C.H."/>
            <person name="Wang X."/>
            <person name="Canaguier A."/>
            <person name="Chauveau A."/>
            <person name="Berard A."/>
            <person name="Deniot G."/>
            <person name="Guan M."/>
            <person name="Liu Z."/>
            <person name="Sun F."/>
            <person name="Lim Y.P."/>
            <person name="Lyons E."/>
            <person name="Town C.D."/>
            <person name="Bancroft I."/>
            <person name="Wang X."/>
            <person name="Meng J."/>
            <person name="Ma J."/>
            <person name="Pires J.C."/>
            <person name="King G.J."/>
            <person name="Brunel D."/>
            <person name="Delourme R."/>
            <person name="Renard M."/>
            <person name="Aury J.M."/>
            <person name="Adams K.L."/>
            <person name="Batley J."/>
            <person name="Snowdon R.J."/>
            <person name="Tost J."/>
            <person name="Edwards D."/>
            <person name="Zhou Y."/>
            <person name="Hua W."/>
            <person name="Sharpe A.G."/>
            <person name="Paterson A.H."/>
            <person name="Guan C."/>
            <person name="Wincker P."/>
        </authorList>
    </citation>
    <scope>NUCLEOTIDE SEQUENCE [LARGE SCALE GENOMIC DNA]</scope>
    <source>
        <strain evidence="3">cv. Darmor-bzh</strain>
    </source>
</reference>
<accession>A0A078FSL0</accession>
<evidence type="ECO:0000313" key="3">
    <source>
        <dbReference type="Proteomes" id="UP000028999"/>
    </source>
</evidence>
<dbReference type="Proteomes" id="UP000028999">
    <property type="component" value="Unassembled WGS sequence"/>
</dbReference>
<organism evidence="2 3">
    <name type="scientific">Brassica napus</name>
    <name type="common">Rape</name>
    <dbReference type="NCBI Taxonomy" id="3708"/>
    <lineage>
        <taxon>Eukaryota</taxon>
        <taxon>Viridiplantae</taxon>
        <taxon>Streptophyta</taxon>
        <taxon>Embryophyta</taxon>
        <taxon>Tracheophyta</taxon>
        <taxon>Spermatophyta</taxon>
        <taxon>Magnoliopsida</taxon>
        <taxon>eudicotyledons</taxon>
        <taxon>Gunneridae</taxon>
        <taxon>Pentapetalae</taxon>
        <taxon>rosids</taxon>
        <taxon>malvids</taxon>
        <taxon>Brassicales</taxon>
        <taxon>Brassicaceae</taxon>
        <taxon>Brassiceae</taxon>
        <taxon>Brassica</taxon>
    </lineage>
</organism>
<feature type="compositionally biased region" description="Acidic residues" evidence="1">
    <location>
        <begin position="78"/>
        <end position="87"/>
    </location>
</feature>
<gene>
    <name evidence="2" type="primary">BnaA04g12120D</name>
    <name evidence="2" type="ORF">GSBRNA2T00090259001</name>
</gene>